<dbReference type="AlphaFoldDB" id="X1EFF6"/>
<accession>X1EFF6</accession>
<reference evidence="1" key="1">
    <citation type="journal article" date="2014" name="Front. Microbiol.">
        <title>High frequency of phylogenetically diverse reductive dehalogenase-homologous genes in deep subseafloor sedimentary metagenomes.</title>
        <authorList>
            <person name="Kawai M."/>
            <person name="Futagami T."/>
            <person name="Toyoda A."/>
            <person name="Takaki Y."/>
            <person name="Nishi S."/>
            <person name="Hori S."/>
            <person name="Arai W."/>
            <person name="Tsubouchi T."/>
            <person name="Morono Y."/>
            <person name="Uchiyama I."/>
            <person name="Ito T."/>
            <person name="Fujiyama A."/>
            <person name="Inagaki F."/>
            <person name="Takami H."/>
        </authorList>
    </citation>
    <scope>NUCLEOTIDE SEQUENCE</scope>
    <source>
        <strain evidence="1">Expedition CK06-06</strain>
    </source>
</reference>
<protein>
    <submittedName>
        <fullName evidence="1">Uncharacterized protein</fullName>
    </submittedName>
</protein>
<proteinExistence type="predicted"/>
<organism evidence="1">
    <name type="scientific">marine sediment metagenome</name>
    <dbReference type="NCBI Taxonomy" id="412755"/>
    <lineage>
        <taxon>unclassified sequences</taxon>
        <taxon>metagenomes</taxon>
        <taxon>ecological metagenomes</taxon>
    </lineage>
</organism>
<gene>
    <name evidence="1" type="ORF">S03H2_23633</name>
</gene>
<name>X1EFF6_9ZZZZ</name>
<dbReference type="EMBL" id="BARU01012951">
    <property type="protein sequence ID" value="GAH32001.1"/>
    <property type="molecule type" value="Genomic_DNA"/>
</dbReference>
<evidence type="ECO:0000313" key="1">
    <source>
        <dbReference type="EMBL" id="GAH32001.1"/>
    </source>
</evidence>
<sequence length="29" mass="3430">RFTNIFNLLIKNENKLLVLFISKVIVNIL</sequence>
<comment type="caution">
    <text evidence="1">The sequence shown here is derived from an EMBL/GenBank/DDBJ whole genome shotgun (WGS) entry which is preliminary data.</text>
</comment>
<feature type="non-terminal residue" evidence="1">
    <location>
        <position position="1"/>
    </location>
</feature>